<dbReference type="GO" id="GO:0005737">
    <property type="term" value="C:cytoplasm"/>
    <property type="evidence" value="ECO:0007669"/>
    <property type="project" value="UniProtKB-SubCell"/>
</dbReference>
<evidence type="ECO:0000256" key="4">
    <source>
        <dbReference type="ARBA" id="ARBA00022833"/>
    </source>
</evidence>
<comment type="caution">
    <text evidence="7">The sequence shown here is derived from an EMBL/GenBank/DDBJ whole genome shotgun (WGS) entry which is preliminary data.</text>
</comment>
<feature type="binding site" evidence="5">
    <location>
        <position position="67"/>
    </location>
    <ligand>
        <name>Zn(2+)</name>
        <dbReference type="ChEBI" id="CHEBI:29105"/>
    </ligand>
</feature>
<dbReference type="GO" id="GO:0008270">
    <property type="term" value="F:zinc ion binding"/>
    <property type="evidence" value="ECO:0007669"/>
    <property type="project" value="UniProtKB-UniRule"/>
</dbReference>
<dbReference type="AlphaFoldDB" id="A0A9X1XZ28"/>
<dbReference type="Gene3D" id="1.20.120.450">
    <property type="entry name" value="dinb family like domain"/>
    <property type="match status" value="1"/>
</dbReference>
<dbReference type="GO" id="GO:0016787">
    <property type="term" value="F:hydrolase activity"/>
    <property type="evidence" value="ECO:0007669"/>
    <property type="project" value="UniProtKB-UniRule"/>
</dbReference>
<keyword evidence="7" id="KW-0808">Transferase</keyword>
<dbReference type="SUPFAM" id="SSF109854">
    <property type="entry name" value="DinB/YfiT-like putative metalloenzymes"/>
    <property type="match status" value="1"/>
</dbReference>
<evidence type="ECO:0000313" key="7">
    <source>
        <dbReference type="EMBL" id="MCK8487573.1"/>
    </source>
</evidence>
<proteinExistence type="inferred from homology"/>
<feature type="binding site" evidence="5">
    <location>
        <position position="159"/>
    </location>
    <ligand>
        <name>Zn(2+)</name>
        <dbReference type="ChEBI" id="CHEBI:29105"/>
    </ligand>
</feature>
<reference evidence="7" key="1">
    <citation type="submission" date="2022-04" db="EMBL/GenBank/DDBJ databases">
        <authorList>
            <person name="Seo M.-J."/>
        </authorList>
    </citation>
    <scope>NUCLEOTIDE SEQUENCE</scope>
    <source>
        <strain evidence="7">MBLB2552</strain>
    </source>
</reference>
<dbReference type="HAMAP" id="MF_01256">
    <property type="entry name" value="YfiT_hydrol"/>
    <property type="match status" value="1"/>
</dbReference>
<keyword evidence="2 5" id="KW-0479">Metal-binding</keyword>
<evidence type="ECO:0000256" key="1">
    <source>
        <dbReference type="ARBA" id="ARBA00022490"/>
    </source>
</evidence>
<evidence type="ECO:0000259" key="6">
    <source>
        <dbReference type="Pfam" id="PF12867"/>
    </source>
</evidence>
<evidence type="ECO:0000256" key="5">
    <source>
        <dbReference type="HAMAP-Rule" id="MF_01256"/>
    </source>
</evidence>
<evidence type="ECO:0000256" key="2">
    <source>
        <dbReference type="ARBA" id="ARBA00022723"/>
    </source>
</evidence>
<dbReference type="Proteomes" id="UP001139534">
    <property type="component" value="Unassembled WGS sequence"/>
</dbReference>
<organism evidence="7 8">
    <name type="scientific">Paenibacillus mellifer</name>
    <dbReference type="NCBI Taxonomy" id="2937794"/>
    <lineage>
        <taxon>Bacteria</taxon>
        <taxon>Bacillati</taxon>
        <taxon>Bacillota</taxon>
        <taxon>Bacilli</taxon>
        <taxon>Bacillales</taxon>
        <taxon>Paenibacillaceae</taxon>
        <taxon>Paenibacillus</taxon>
    </lineage>
</organism>
<keyword evidence="8" id="KW-1185">Reference proteome</keyword>
<dbReference type="EMBL" id="JALPRK010000007">
    <property type="protein sequence ID" value="MCK8487573.1"/>
    <property type="molecule type" value="Genomic_DNA"/>
</dbReference>
<accession>A0A9X1XZ28</accession>
<dbReference type="EC" id="3.-.-.-" evidence="5"/>
<comment type="subunit">
    <text evidence="5">Homodimer.</text>
</comment>
<sequence>MLAMDPRYPIGKYAFEGEITAAQREQWIREIETLPAKLRQAVAGLSEDQLNLPYREGGWTLRQVVHHLADSHINAYTRFKLALTEETPTIRPYFEDRWATLADYEGEIEVSLLLLEALHRRWTNLLKSLGDADYERKFHHPESGETTRLAYTLGNYAWHGNHHLAHITALRTKLDL</sequence>
<keyword evidence="3 5" id="KW-0378">Hydrolase</keyword>
<keyword evidence="1 5" id="KW-0963">Cytoplasm</keyword>
<comment type="similarity">
    <text evidence="5">Belongs to the metal hydrolase YfiT family.</text>
</comment>
<dbReference type="NCBIfam" id="NF009807">
    <property type="entry name" value="PRK13291.1"/>
    <property type="match status" value="1"/>
</dbReference>
<evidence type="ECO:0000313" key="8">
    <source>
        <dbReference type="Proteomes" id="UP001139534"/>
    </source>
</evidence>
<comment type="subcellular location">
    <subcellularLocation>
        <location evidence="5">Cytoplasm</location>
    </subcellularLocation>
</comment>
<dbReference type="InterPro" id="IPR034660">
    <property type="entry name" value="DinB/YfiT-like"/>
</dbReference>
<comment type="function">
    <text evidence="5">Possible metal-dependent hydrolase.</text>
</comment>
<feature type="domain" description="DinB-like" evidence="6">
    <location>
        <begin position="31"/>
        <end position="167"/>
    </location>
</feature>
<dbReference type="InterPro" id="IPR024775">
    <property type="entry name" value="DinB-like"/>
</dbReference>
<dbReference type="GO" id="GO:0016740">
    <property type="term" value="F:transferase activity"/>
    <property type="evidence" value="ECO:0007669"/>
    <property type="project" value="UniProtKB-KW"/>
</dbReference>
<keyword evidence="4 5" id="KW-0862">Zinc</keyword>
<protein>
    <recommendedName>
        <fullName evidence="5">Putative metal-dependent hydrolase M0651_10350</fullName>
        <ecNumber evidence="5">3.-.-.-</ecNumber>
    </recommendedName>
</protein>
<evidence type="ECO:0000256" key="3">
    <source>
        <dbReference type="ARBA" id="ARBA00022801"/>
    </source>
</evidence>
<comment type="cofactor">
    <cofactor evidence="5">
        <name>Zn(2+)</name>
        <dbReference type="ChEBI" id="CHEBI:29105"/>
    </cofactor>
    <text evidence="5">Binds 1 zinc ion per subunit.</text>
</comment>
<dbReference type="Pfam" id="PF12867">
    <property type="entry name" value="DinB_2"/>
    <property type="match status" value="1"/>
</dbReference>
<dbReference type="InterPro" id="IPR023774">
    <property type="entry name" value="Put_metal_dep_hydrolase_YfiT"/>
</dbReference>
<feature type="binding site" evidence="5">
    <location>
        <position position="163"/>
    </location>
    <ligand>
        <name>Zn(2+)</name>
        <dbReference type="ChEBI" id="CHEBI:29105"/>
    </ligand>
</feature>
<gene>
    <name evidence="7" type="primary">bstA</name>
    <name evidence="7" type="ORF">M0651_10350</name>
</gene>
<name>A0A9X1XZ28_9BACL</name>